<keyword evidence="3" id="KW-1185">Reference proteome</keyword>
<feature type="signal peptide" evidence="1">
    <location>
        <begin position="1"/>
        <end position="20"/>
    </location>
</feature>
<organism evidence="2 3">
    <name type="scientific">Rosa chinensis</name>
    <name type="common">China rose</name>
    <dbReference type="NCBI Taxonomy" id="74649"/>
    <lineage>
        <taxon>Eukaryota</taxon>
        <taxon>Viridiplantae</taxon>
        <taxon>Streptophyta</taxon>
        <taxon>Embryophyta</taxon>
        <taxon>Tracheophyta</taxon>
        <taxon>Spermatophyta</taxon>
        <taxon>Magnoliopsida</taxon>
        <taxon>eudicotyledons</taxon>
        <taxon>Gunneridae</taxon>
        <taxon>Pentapetalae</taxon>
        <taxon>rosids</taxon>
        <taxon>fabids</taxon>
        <taxon>Rosales</taxon>
        <taxon>Rosaceae</taxon>
        <taxon>Rosoideae</taxon>
        <taxon>Rosoideae incertae sedis</taxon>
        <taxon>Rosa</taxon>
    </lineage>
</organism>
<evidence type="ECO:0000256" key="1">
    <source>
        <dbReference type="SAM" id="SignalP"/>
    </source>
</evidence>
<keyword evidence="1" id="KW-0732">Signal</keyword>
<protein>
    <submittedName>
        <fullName evidence="2">Uncharacterized protein</fullName>
    </submittedName>
</protein>
<accession>A0A2P6QDA8</accession>
<gene>
    <name evidence="2" type="ORF">RchiOBHm_Chr5g0043111</name>
</gene>
<proteinExistence type="predicted"/>
<sequence length="55" mass="6164">MLSVFLSALRLFLCWVGVGAEQGTMGNKMLTLDEYVTNVTSWKFGTPLVTFVMFL</sequence>
<comment type="caution">
    <text evidence="2">The sequence shown here is derived from an EMBL/GenBank/DDBJ whole genome shotgun (WGS) entry which is preliminary data.</text>
</comment>
<reference evidence="2 3" key="1">
    <citation type="journal article" date="2018" name="Nat. Genet.">
        <title>The Rosa genome provides new insights in the design of modern roses.</title>
        <authorList>
            <person name="Bendahmane M."/>
        </authorList>
    </citation>
    <scope>NUCLEOTIDE SEQUENCE [LARGE SCALE GENOMIC DNA]</scope>
    <source>
        <strain evidence="3">cv. Old Blush</strain>
    </source>
</reference>
<dbReference type="Gramene" id="PRQ32144">
    <property type="protein sequence ID" value="PRQ32144"/>
    <property type="gene ID" value="RchiOBHm_Chr5g0043111"/>
</dbReference>
<name>A0A2P6QDA8_ROSCH</name>
<feature type="chain" id="PRO_5015173543" evidence="1">
    <location>
        <begin position="21"/>
        <end position="55"/>
    </location>
</feature>
<dbReference type="AlphaFoldDB" id="A0A2P6QDA8"/>
<evidence type="ECO:0000313" key="3">
    <source>
        <dbReference type="Proteomes" id="UP000238479"/>
    </source>
</evidence>
<dbReference type="EMBL" id="PDCK01000043">
    <property type="protein sequence ID" value="PRQ32144.1"/>
    <property type="molecule type" value="Genomic_DNA"/>
</dbReference>
<evidence type="ECO:0000313" key="2">
    <source>
        <dbReference type="EMBL" id="PRQ32144.1"/>
    </source>
</evidence>
<dbReference type="Proteomes" id="UP000238479">
    <property type="component" value="Chromosome 5"/>
</dbReference>